<protein>
    <recommendedName>
        <fullName evidence="4 6">dTDP-4-dehydrorhamnose reductase</fullName>
        <ecNumber evidence="3 6">1.1.1.133</ecNumber>
    </recommendedName>
</protein>
<evidence type="ECO:0000313" key="8">
    <source>
        <dbReference type="EMBL" id="PJI79935.1"/>
    </source>
</evidence>
<accession>A0A2M8VR36</accession>
<feature type="domain" description="RmlD-like substrate binding" evidence="7">
    <location>
        <begin position="1"/>
        <end position="301"/>
    </location>
</feature>
<dbReference type="PANTHER" id="PTHR10491">
    <property type="entry name" value="DTDP-4-DEHYDRORHAMNOSE REDUCTASE"/>
    <property type="match status" value="1"/>
</dbReference>
<comment type="pathway">
    <text evidence="1 6">Carbohydrate biosynthesis; dTDP-L-rhamnose biosynthesis.</text>
</comment>
<evidence type="ECO:0000256" key="6">
    <source>
        <dbReference type="RuleBase" id="RU364082"/>
    </source>
</evidence>
<dbReference type="CDD" id="cd05254">
    <property type="entry name" value="dTDP_HR_like_SDR_e"/>
    <property type="match status" value="1"/>
</dbReference>
<dbReference type="NCBIfam" id="TIGR01214">
    <property type="entry name" value="rmlD"/>
    <property type="match status" value="1"/>
</dbReference>
<evidence type="ECO:0000259" key="7">
    <source>
        <dbReference type="Pfam" id="PF04321"/>
    </source>
</evidence>
<dbReference type="InterPro" id="IPR029903">
    <property type="entry name" value="RmlD-like-bd"/>
</dbReference>
<evidence type="ECO:0000313" key="9">
    <source>
        <dbReference type="Proteomes" id="UP000229366"/>
    </source>
</evidence>
<proteinExistence type="inferred from homology"/>
<comment type="catalytic activity">
    <reaction evidence="5 6">
        <text>dTDP-beta-L-rhamnose + NADP(+) = dTDP-4-dehydro-beta-L-rhamnose + NADPH + H(+)</text>
        <dbReference type="Rhea" id="RHEA:21796"/>
        <dbReference type="ChEBI" id="CHEBI:15378"/>
        <dbReference type="ChEBI" id="CHEBI:57510"/>
        <dbReference type="ChEBI" id="CHEBI:57783"/>
        <dbReference type="ChEBI" id="CHEBI:58349"/>
        <dbReference type="ChEBI" id="CHEBI:62830"/>
        <dbReference type="EC" id="1.1.1.133"/>
    </reaction>
</comment>
<evidence type="ECO:0000256" key="2">
    <source>
        <dbReference type="ARBA" id="ARBA00010944"/>
    </source>
</evidence>
<name>A0A2M8VR36_9BURK</name>
<dbReference type="EMBL" id="PGTX01000002">
    <property type="protein sequence ID" value="PJI79935.1"/>
    <property type="molecule type" value="Genomic_DNA"/>
</dbReference>
<dbReference type="InterPro" id="IPR005913">
    <property type="entry name" value="dTDP_dehydrorham_reduct"/>
</dbReference>
<comment type="caution">
    <text evidence="8">The sequence shown here is derived from an EMBL/GenBank/DDBJ whole genome shotgun (WGS) entry which is preliminary data.</text>
</comment>
<dbReference type="Gene3D" id="3.90.25.10">
    <property type="entry name" value="UDP-galactose 4-epimerase, domain 1"/>
    <property type="match status" value="1"/>
</dbReference>
<keyword evidence="6" id="KW-0521">NADP</keyword>
<dbReference type="GO" id="GO:0019305">
    <property type="term" value="P:dTDP-rhamnose biosynthetic process"/>
    <property type="evidence" value="ECO:0007669"/>
    <property type="project" value="UniProtKB-UniPathway"/>
</dbReference>
<dbReference type="OrthoDB" id="9803892at2"/>
<dbReference type="EC" id="1.1.1.133" evidence="3 6"/>
<evidence type="ECO:0000256" key="3">
    <source>
        <dbReference type="ARBA" id="ARBA00012929"/>
    </source>
</evidence>
<evidence type="ECO:0000256" key="5">
    <source>
        <dbReference type="ARBA" id="ARBA00048200"/>
    </source>
</evidence>
<evidence type="ECO:0000256" key="4">
    <source>
        <dbReference type="ARBA" id="ARBA00017099"/>
    </source>
</evidence>
<dbReference type="GO" id="GO:0008831">
    <property type="term" value="F:dTDP-4-dehydrorhamnose reductase activity"/>
    <property type="evidence" value="ECO:0007669"/>
    <property type="project" value="UniProtKB-EC"/>
</dbReference>
<comment type="function">
    <text evidence="6">Catalyzes the reduction of dTDP-6-deoxy-L-lyxo-4-hexulose to yield dTDP-L-rhamnose.</text>
</comment>
<comment type="similarity">
    <text evidence="2 6">Belongs to the dTDP-4-dehydrorhamnose reductase family.</text>
</comment>
<dbReference type="SUPFAM" id="SSF51735">
    <property type="entry name" value="NAD(P)-binding Rossmann-fold domains"/>
    <property type="match status" value="1"/>
</dbReference>
<organism evidence="8 9">
    <name type="scientific">Polynucleobacter brandtiae</name>
    <dbReference type="NCBI Taxonomy" id="1938816"/>
    <lineage>
        <taxon>Bacteria</taxon>
        <taxon>Pseudomonadati</taxon>
        <taxon>Pseudomonadota</taxon>
        <taxon>Betaproteobacteria</taxon>
        <taxon>Burkholderiales</taxon>
        <taxon>Burkholderiaceae</taxon>
        <taxon>Polynucleobacter</taxon>
    </lineage>
</organism>
<dbReference type="Proteomes" id="UP000229366">
    <property type="component" value="Unassembled WGS sequence"/>
</dbReference>
<dbReference type="InterPro" id="IPR036291">
    <property type="entry name" value="NAD(P)-bd_dom_sf"/>
</dbReference>
<dbReference type="AlphaFoldDB" id="A0A2M8VR36"/>
<gene>
    <name evidence="8" type="ORF">B0G85_0918</name>
</gene>
<dbReference type="PANTHER" id="PTHR10491:SF4">
    <property type="entry name" value="METHIONINE ADENOSYLTRANSFERASE 2 SUBUNIT BETA"/>
    <property type="match status" value="1"/>
</dbReference>
<dbReference type="GO" id="GO:0005829">
    <property type="term" value="C:cytosol"/>
    <property type="evidence" value="ECO:0007669"/>
    <property type="project" value="TreeGrafter"/>
</dbReference>
<reference evidence="8 9" key="1">
    <citation type="submission" date="2017-11" db="EMBL/GenBank/DDBJ databases">
        <title>Genomic Encyclopedia of Type Strains, Phase III (KMG-III): the genomes of soil and plant-associated and newly described type strains.</title>
        <authorList>
            <person name="Whitman W."/>
        </authorList>
    </citation>
    <scope>NUCLEOTIDE SEQUENCE [LARGE SCALE GENOMIC DNA]</scope>
    <source>
        <strain evidence="8 9">UB-Domo-W1</strain>
    </source>
</reference>
<dbReference type="Gene3D" id="3.40.50.720">
    <property type="entry name" value="NAD(P)-binding Rossmann-like Domain"/>
    <property type="match status" value="1"/>
</dbReference>
<dbReference type="UniPathway" id="UPA00124"/>
<evidence type="ECO:0000256" key="1">
    <source>
        <dbReference type="ARBA" id="ARBA00004781"/>
    </source>
</evidence>
<dbReference type="Pfam" id="PF04321">
    <property type="entry name" value="RmlD_sub_bind"/>
    <property type="match status" value="1"/>
</dbReference>
<keyword evidence="9" id="KW-1185">Reference proteome</keyword>
<comment type="cofactor">
    <cofactor evidence="6">
        <name>Mg(2+)</name>
        <dbReference type="ChEBI" id="CHEBI:18420"/>
    </cofactor>
    <text evidence="6">Binds 1 Mg(2+) ion per monomer.</text>
</comment>
<keyword evidence="6" id="KW-0560">Oxidoreductase</keyword>
<sequence length="307" mass="33740">MKVILFGKDGQLGRAFQALLSERFDAEQLLFLGRAECDLTDTKKIEFALTQFEPKIIINAAAYTAVDQAEKDMEAARSLNELAPACMARYAAHNQAQLLHFSTDYVFDGSKVGWYEESYAVNPLSVYGKTKLAGERAIISAFGNQQSEYGGYQIFRTSWVYGDGGNFIRTILKLAKERSQLRIIADQFGVPTSAGWLADMSFALGSKPSDSGIYHAVPSGDTSWYGLAVLVIQSALDLGVQLACKPEDIKPIPATEYSLPAPRPANSKMATDKLRLALGKAGQDYVFPEWQGQVKMYVQHLATQGLI</sequence>